<evidence type="ECO:0000313" key="2">
    <source>
        <dbReference type="Proteomes" id="UP000309997"/>
    </source>
</evidence>
<organism evidence="1 2">
    <name type="scientific">Populus alba</name>
    <name type="common">White poplar</name>
    <dbReference type="NCBI Taxonomy" id="43335"/>
    <lineage>
        <taxon>Eukaryota</taxon>
        <taxon>Viridiplantae</taxon>
        <taxon>Streptophyta</taxon>
        <taxon>Embryophyta</taxon>
        <taxon>Tracheophyta</taxon>
        <taxon>Spermatophyta</taxon>
        <taxon>Magnoliopsida</taxon>
        <taxon>eudicotyledons</taxon>
        <taxon>Gunneridae</taxon>
        <taxon>Pentapetalae</taxon>
        <taxon>rosids</taxon>
        <taxon>fabids</taxon>
        <taxon>Malpighiales</taxon>
        <taxon>Salicaceae</taxon>
        <taxon>Saliceae</taxon>
        <taxon>Populus</taxon>
    </lineage>
</organism>
<protein>
    <submittedName>
        <fullName evidence="1">Uncharacterized protein</fullName>
    </submittedName>
</protein>
<comment type="caution">
    <text evidence="1">The sequence shown here is derived from an EMBL/GenBank/DDBJ whole genome shotgun (WGS) entry which is preliminary data.</text>
</comment>
<dbReference type="Proteomes" id="UP000309997">
    <property type="component" value="Unassembled WGS sequence"/>
</dbReference>
<proteinExistence type="predicted"/>
<dbReference type="EMBL" id="RCHU02000019">
    <property type="protein sequence ID" value="KAL3565706.1"/>
    <property type="molecule type" value="Genomic_DNA"/>
</dbReference>
<name>A0ACC4AHR7_POPAL</name>
<reference evidence="1 2" key="1">
    <citation type="journal article" date="2024" name="Plant Biotechnol. J.">
        <title>Genome and CRISPR/Cas9 system of a widespread forest tree (Populus alba) in the world.</title>
        <authorList>
            <person name="Liu Y.J."/>
            <person name="Jiang P.F."/>
            <person name="Han X.M."/>
            <person name="Li X.Y."/>
            <person name="Wang H.M."/>
            <person name="Wang Y.J."/>
            <person name="Wang X.X."/>
            <person name="Zeng Q.Y."/>
        </authorList>
    </citation>
    <scope>NUCLEOTIDE SEQUENCE [LARGE SCALE GENOMIC DNA]</scope>
    <source>
        <strain evidence="2">cv. PAL-ZL1</strain>
    </source>
</reference>
<keyword evidence="2" id="KW-1185">Reference proteome</keyword>
<sequence>MDKDLRRQLLNFINLQILALVYVSEQQQQVEEYREHQVLDTDVQNYGSKIEESQIAILIDNNLKGKTLYVDSMSTSRSSSISTHSCQNSHTSSSSMNSSISQQSSPDVLVYPMHNKAERVQFL</sequence>
<accession>A0ACC4AHR7</accession>
<evidence type="ECO:0000313" key="1">
    <source>
        <dbReference type="EMBL" id="KAL3565706.1"/>
    </source>
</evidence>
<gene>
    <name evidence="1" type="ORF">D5086_033752</name>
</gene>